<dbReference type="Gene3D" id="3.10.100.10">
    <property type="entry name" value="Mannose-Binding Protein A, subunit A"/>
    <property type="match status" value="1"/>
</dbReference>
<evidence type="ECO:0000313" key="3">
    <source>
        <dbReference type="EMBL" id="KAK6738441.1"/>
    </source>
</evidence>
<dbReference type="SUPFAM" id="SSF56436">
    <property type="entry name" value="C-type lectin-like"/>
    <property type="match status" value="1"/>
</dbReference>
<gene>
    <name evidence="3" type="primary">Necator_chrII.g8302</name>
    <name evidence="3" type="ORF">RB195_020508</name>
</gene>
<dbReference type="InterPro" id="IPR016186">
    <property type="entry name" value="C-type_lectin-like/link_sf"/>
</dbReference>
<proteinExistence type="predicted"/>
<comment type="caution">
    <text evidence="3">The sequence shown here is derived from an EMBL/GenBank/DDBJ whole genome shotgun (WGS) entry which is preliminary data.</text>
</comment>
<evidence type="ECO:0000313" key="4">
    <source>
        <dbReference type="Proteomes" id="UP001303046"/>
    </source>
</evidence>
<evidence type="ECO:0000259" key="2">
    <source>
        <dbReference type="PROSITE" id="PS50041"/>
    </source>
</evidence>
<dbReference type="EMBL" id="JAVFWL010000002">
    <property type="protein sequence ID" value="KAK6738441.1"/>
    <property type="molecule type" value="Genomic_DNA"/>
</dbReference>
<dbReference type="Proteomes" id="UP001303046">
    <property type="component" value="Unassembled WGS sequence"/>
</dbReference>
<dbReference type="PROSITE" id="PS50041">
    <property type="entry name" value="C_TYPE_LECTIN_2"/>
    <property type="match status" value="1"/>
</dbReference>
<feature type="signal peptide" evidence="1">
    <location>
        <begin position="1"/>
        <end position="19"/>
    </location>
</feature>
<evidence type="ECO:0000256" key="1">
    <source>
        <dbReference type="SAM" id="SignalP"/>
    </source>
</evidence>
<dbReference type="CDD" id="cd00037">
    <property type="entry name" value="CLECT"/>
    <property type="match status" value="1"/>
</dbReference>
<reference evidence="3 4" key="1">
    <citation type="submission" date="2023-08" db="EMBL/GenBank/DDBJ databases">
        <title>A Necator americanus chromosomal reference genome.</title>
        <authorList>
            <person name="Ilik V."/>
            <person name="Petrzelkova K.J."/>
            <person name="Pardy F."/>
            <person name="Fuh T."/>
            <person name="Niatou-Singa F.S."/>
            <person name="Gouil Q."/>
            <person name="Baker L."/>
            <person name="Ritchie M.E."/>
            <person name="Jex A.R."/>
            <person name="Gazzola D."/>
            <person name="Li H."/>
            <person name="Toshio Fujiwara R."/>
            <person name="Zhan B."/>
            <person name="Aroian R.V."/>
            <person name="Pafco B."/>
            <person name="Schwarz E.M."/>
        </authorList>
    </citation>
    <scope>NUCLEOTIDE SEQUENCE [LARGE SCALE GENOMIC DNA]</scope>
    <source>
        <strain evidence="3 4">Aroian</strain>
        <tissue evidence="3">Whole animal</tissue>
    </source>
</reference>
<keyword evidence="4" id="KW-1185">Reference proteome</keyword>
<dbReference type="Pfam" id="PF00059">
    <property type="entry name" value="Lectin_C"/>
    <property type="match status" value="1"/>
</dbReference>
<dbReference type="SMART" id="SM00034">
    <property type="entry name" value="CLECT"/>
    <property type="match status" value="1"/>
</dbReference>
<name>A0ABR1CJ68_NECAM</name>
<feature type="domain" description="C-type lectin" evidence="2">
    <location>
        <begin position="37"/>
        <end position="161"/>
    </location>
</feature>
<feature type="chain" id="PRO_5045515308" description="C-type lectin domain-containing protein" evidence="1">
    <location>
        <begin position="20"/>
        <end position="172"/>
    </location>
</feature>
<keyword evidence="1" id="KW-0732">Signal</keyword>
<accession>A0ABR1CJ68</accession>
<dbReference type="InterPro" id="IPR001304">
    <property type="entry name" value="C-type_lectin-like"/>
</dbReference>
<sequence length="172" mass="19861">MLSFDTLFYAFLVFHATNAFPLRDEKTQGCSNGWHKYHDSCYFMDNPLMDFEKAQIKCWDFGGTLLLAENLEEYRFATEYSKPNTWSWVGITLDEHFHHPQWVNSGGINATAVNWLVKPFNPFANGWSTKAKCAAHLNSRVASASFMFFFPCNVQLFSICEKNLTLHRLVNP</sequence>
<protein>
    <recommendedName>
        <fullName evidence="2">C-type lectin domain-containing protein</fullName>
    </recommendedName>
</protein>
<dbReference type="InterPro" id="IPR016187">
    <property type="entry name" value="CTDL_fold"/>
</dbReference>
<organism evidence="3 4">
    <name type="scientific">Necator americanus</name>
    <name type="common">Human hookworm</name>
    <dbReference type="NCBI Taxonomy" id="51031"/>
    <lineage>
        <taxon>Eukaryota</taxon>
        <taxon>Metazoa</taxon>
        <taxon>Ecdysozoa</taxon>
        <taxon>Nematoda</taxon>
        <taxon>Chromadorea</taxon>
        <taxon>Rhabditida</taxon>
        <taxon>Rhabditina</taxon>
        <taxon>Rhabditomorpha</taxon>
        <taxon>Strongyloidea</taxon>
        <taxon>Ancylostomatidae</taxon>
        <taxon>Bunostominae</taxon>
        <taxon>Necator</taxon>
    </lineage>
</organism>